<proteinExistence type="inferred from homology"/>
<dbReference type="SUPFAM" id="SSF51735">
    <property type="entry name" value="NAD(P)-binding Rossmann-fold domains"/>
    <property type="match status" value="1"/>
</dbReference>
<dbReference type="InterPro" id="IPR036291">
    <property type="entry name" value="NAD(P)-bd_dom_sf"/>
</dbReference>
<dbReference type="PANTHER" id="PTHR42879:SF6">
    <property type="entry name" value="NADPH-DEPENDENT REDUCTASE BACG"/>
    <property type="match status" value="1"/>
</dbReference>
<keyword evidence="2" id="KW-0560">Oxidoreductase</keyword>
<evidence type="ECO:0000256" key="2">
    <source>
        <dbReference type="ARBA" id="ARBA00023002"/>
    </source>
</evidence>
<organism evidence="3 4">
    <name type="scientific">Metabacillus litoralis</name>
    <dbReference type="NCBI Taxonomy" id="152268"/>
    <lineage>
        <taxon>Bacteria</taxon>
        <taxon>Bacillati</taxon>
        <taxon>Bacillota</taxon>
        <taxon>Bacilli</taxon>
        <taxon>Bacillales</taxon>
        <taxon>Bacillaceae</taxon>
        <taxon>Metabacillus</taxon>
    </lineage>
</organism>
<dbReference type="Gene3D" id="3.40.50.720">
    <property type="entry name" value="NAD(P)-binding Rossmann-like Domain"/>
    <property type="match status" value="1"/>
</dbReference>
<keyword evidence="4" id="KW-1185">Reference proteome</keyword>
<gene>
    <name evidence="3" type="ORF">FS935_07535</name>
</gene>
<sequence length="262" mass="28589">MELGLKGKNALIIASSQGLGKAIAKKLAEQGVNVMISSREQNKLEDVKKELNELNNGRVSYKTCDIKNKNEIQELVATTINEFGSIDLLVNNAGGPPAGTFEEMTDEDWQHAFELNLLSYIRMIREVLPNMKSNSGGKIVNIASSSVKEPIPGLILSNTFRTGIVGLTKTLASELASYQIVINTVAPGRISTDRVAFLDETAANKQGITIEEIQSKVRNSIPMGRYGHPEEFANYVCFLLSDVNSYMTGQTFLVDGGMVKSI</sequence>
<dbReference type="PRINTS" id="PR00080">
    <property type="entry name" value="SDRFAMILY"/>
</dbReference>
<dbReference type="FunFam" id="3.40.50.720:FF:000084">
    <property type="entry name" value="Short-chain dehydrogenase reductase"/>
    <property type="match status" value="1"/>
</dbReference>
<comment type="caution">
    <text evidence="3">The sequence shown here is derived from an EMBL/GenBank/DDBJ whole genome shotgun (WGS) entry which is preliminary data.</text>
</comment>
<protein>
    <submittedName>
        <fullName evidence="3">SDR family oxidoreductase</fullName>
    </submittedName>
</protein>
<dbReference type="OrthoDB" id="9803333at2"/>
<evidence type="ECO:0000256" key="1">
    <source>
        <dbReference type="ARBA" id="ARBA00006484"/>
    </source>
</evidence>
<dbReference type="GO" id="GO:0008206">
    <property type="term" value="P:bile acid metabolic process"/>
    <property type="evidence" value="ECO:0007669"/>
    <property type="project" value="UniProtKB-ARBA"/>
</dbReference>
<dbReference type="Proteomes" id="UP000321363">
    <property type="component" value="Unassembled WGS sequence"/>
</dbReference>
<dbReference type="EMBL" id="VOQF01000004">
    <property type="protein sequence ID" value="TXC91484.1"/>
    <property type="molecule type" value="Genomic_DNA"/>
</dbReference>
<dbReference type="CDD" id="cd05344">
    <property type="entry name" value="BKR_like_SDR_like"/>
    <property type="match status" value="1"/>
</dbReference>
<comment type="similarity">
    <text evidence="1">Belongs to the short-chain dehydrogenases/reductases (SDR) family.</text>
</comment>
<dbReference type="PANTHER" id="PTHR42879">
    <property type="entry name" value="3-OXOACYL-(ACYL-CARRIER-PROTEIN) REDUCTASE"/>
    <property type="match status" value="1"/>
</dbReference>
<reference evidence="3 4" key="1">
    <citation type="journal article" date="2005" name="Int. J. Syst. Evol. Microbiol.">
        <title>Bacillus litoralis sp. nov., isolated from a tidal flat of the Yellow Sea in Korea.</title>
        <authorList>
            <person name="Yoon J.H."/>
            <person name="Oh T.K."/>
        </authorList>
    </citation>
    <scope>NUCLEOTIDE SEQUENCE [LARGE SCALE GENOMIC DNA]</scope>
    <source>
        <strain evidence="3 4">SW-211</strain>
    </source>
</reference>
<dbReference type="PRINTS" id="PR00081">
    <property type="entry name" value="GDHRDH"/>
</dbReference>
<dbReference type="AlphaFoldDB" id="A0A5C6W0V2"/>
<dbReference type="Pfam" id="PF13561">
    <property type="entry name" value="adh_short_C2"/>
    <property type="match status" value="1"/>
</dbReference>
<accession>A0A5C6W0V2</accession>
<dbReference type="InterPro" id="IPR050259">
    <property type="entry name" value="SDR"/>
</dbReference>
<dbReference type="GO" id="GO:0016491">
    <property type="term" value="F:oxidoreductase activity"/>
    <property type="evidence" value="ECO:0007669"/>
    <property type="project" value="UniProtKB-KW"/>
</dbReference>
<dbReference type="RefSeq" id="WP_146947164.1">
    <property type="nucleotide sequence ID" value="NZ_VOQF01000004.1"/>
</dbReference>
<dbReference type="InterPro" id="IPR002347">
    <property type="entry name" value="SDR_fam"/>
</dbReference>
<evidence type="ECO:0000313" key="4">
    <source>
        <dbReference type="Proteomes" id="UP000321363"/>
    </source>
</evidence>
<evidence type="ECO:0000313" key="3">
    <source>
        <dbReference type="EMBL" id="TXC91484.1"/>
    </source>
</evidence>
<name>A0A5C6W0V2_9BACI</name>